<feature type="compositionally biased region" description="Basic and acidic residues" evidence="1">
    <location>
        <begin position="88"/>
        <end position="106"/>
    </location>
</feature>
<feature type="region of interest" description="Disordered" evidence="1">
    <location>
        <begin position="180"/>
        <end position="228"/>
    </location>
</feature>
<sequence length="228" mass="25754">MENYNRRGFFFPFGRPANYGGFSHGNHEVQGEVNNPASESTIEVYPGIDPDHANHHLHDSRSHRTLDSRHFNNQHTGIENNASQETKSSAESRQHNETESRNRQDSDNENSQQAELIQDIHTNAHSQVSHSGNSDVDVNLNVQVDTTAIAYALLCSMLATRQMTEKEFEIAVNKLEGLTNSRKDKKNRADGERKKTEGEKRKSNGRKKSSRNKAIPSAIKMYDPNKRG</sequence>
<feature type="compositionally biased region" description="Basic and acidic residues" evidence="1">
    <location>
        <begin position="49"/>
        <end position="70"/>
    </location>
</feature>
<evidence type="ECO:0008006" key="4">
    <source>
        <dbReference type="Google" id="ProtNLM"/>
    </source>
</evidence>
<dbReference type="EMBL" id="JAFBFI010000012">
    <property type="protein sequence ID" value="MBM7693458.1"/>
    <property type="molecule type" value="Genomic_DNA"/>
</dbReference>
<evidence type="ECO:0000256" key="1">
    <source>
        <dbReference type="SAM" id="MobiDB-lite"/>
    </source>
</evidence>
<dbReference type="Proteomes" id="UP000823486">
    <property type="component" value="Unassembled WGS sequence"/>
</dbReference>
<feature type="compositionally biased region" description="Polar residues" evidence="1">
    <location>
        <begin position="71"/>
        <end position="87"/>
    </location>
</feature>
<dbReference type="RefSeq" id="WP_204544189.1">
    <property type="nucleotide sequence ID" value="NZ_JAFBFI010000012.1"/>
</dbReference>
<feature type="region of interest" description="Disordered" evidence="1">
    <location>
        <begin position="41"/>
        <end position="112"/>
    </location>
</feature>
<evidence type="ECO:0000313" key="3">
    <source>
        <dbReference type="Proteomes" id="UP000823486"/>
    </source>
</evidence>
<accession>A0ABS2QLW8</accession>
<protein>
    <recommendedName>
        <fullName evidence="4">Spore coat protein</fullName>
    </recommendedName>
</protein>
<keyword evidence="3" id="KW-1185">Reference proteome</keyword>
<comment type="caution">
    <text evidence="2">The sequence shown here is derived from an EMBL/GenBank/DDBJ whole genome shotgun (WGS) entry which is preliminary data.</text>
</comment>
<feature type="compositionally biased region" description="Basic and acidic residues" evidence="1">
    <location>
        <begin position="187"/>
        <end position="202"/>
    </location>
</feature>
<gene>
    <name evidence="2" type="ORF">JOC77_002898</name>
</gene>
<reference evidence="2 3" key="1">
    <citation type="submission" date="2021-01" db="EMBL/GenBank/DDBJ databases">
        <title>Genomic Encyclopedia of Type Strains, Phase IV (KMG-IV): sequencing the most valuable type-strain genomes for metagenomic binning, comparative biology and taxonomic classification.</title>
        <authorList>
            <person name="Goeker M."/>
        </authorList>
    </citation>
    <scope>NUCLEOTIDE SEQUENCE [LARGE SCALE GENOMIC DNA]</scope>
    <source>
        <strain evidence="2 3">DSM 105482</strain>
    </source>
</reference>
<proteinExistence type="predicted"/>
<evidence type="ECO:0000313" key="2">
    <source>
        <dbReference type="EMBL" id="MBM7693458.1"/>
    </source>
</evidence>
<name>A0ABS2QLW8_9BACI</name>
<organism evidence="2 3">
    <name type="scientific">Peribacillus deserti</name>
    <dbReference type="NCBI Taxonomy" id="673318"/>
    <lineage>
        <taxon>Bacteria</taxon>
        <taxon>Bacillati</taxon>
        <taxon>Bacillota</taxon>
        <taxon>Bacilli</taxon>
        <taxon>Bacillales</taxon>
        <taxon>Bacillaceae</taxon>
        <taxon>Peribacillus</taxon>
    </lineage>
</organism>